<dbReference type="GO" id="GO:0005524">
    <property type="term" value="F:ATP binding"/>
    <property type="evidence" value="ECO:0007669"/>
    <property type="project" value="InterPro"/>
</dbReference>
<evidence type="ECO:0000259" key="2">
    <source>
        <dbReference type="Pfam" id="PF02875"/>
    </source>
</evidence>
<dbReference type="Gene3D" id="3.40.1390.10">
    <property type="entry name" value="MurE/MurF, N-terminal domain"/>
    <property type="match status" value="1"/>
</dbReference>
<protein>
    <submittedName>
        <fullName evidence="4">Uncharacterized protein</fullName>
    </submittedName>
</protein>
<dbReference type="InterPro" id="IPR035911">
    <property type="entry name" value="MurE/MurF_N"/>
</dbReference>
<dbReference type="GO" id="GO:0016881">
    <property type="term" value="F:acid-amino acid ligase activity"/>
    <property type="evidence" value="ECO:0007669"/>
    <property type="project" value="InterPro"/>
</dbReference>
<dbReference type="Gene3D" id="3.90.190.20">
    <property type="entry name" value="Mur ligase, C-terminal domain"/>
    <property type="match status" value="1"/>
</dbReference>
<dbReference type="EMBL" id="OB686144">
    <property type="protein sequence ID" value="CAD7237251.1"/>
    <property type="molecule type" value="Genomic_DNA"/>
</dbReference>
<evidence type="ECO:0000313" key="4">
    <source>
        <dbReference type="EMBL" id="CAD7237251.1"/>
    </source>
</evidence>
<evidence type="ECO:0000259" key="3">
    <source>
        <dbReference type="Pfam" id="PF08245"/>
    </source>
</evidence>
<dbReference type="PANTHER" id="PTHR23135">
    <property type="entry name" value="MUR LIGASE FAMILY MEMBER"/>
    <property type="match status" value="1"/>
</dbReference>
<organism evidence="4">
    <name type="scientific">Cyprideis torosa</name>
    <dbReference type="NCBI Taxonomy" id="163714"/>
    <lineage>
        <taxon>Eukaryota</taxon>
        <taxon>Metazoa</taxon>
        <taxon>Ecdysozoa</taxon>
        <taxon>Arthropoda</taxon>
        <taxon>Crustacea</taxon>
        <taxon>Oligostraca</taxon>
        <taxon>Ostracoda</taxon>
        <taxon>Podocopa</taxon>
        <taxon>Podocopida</taxon>
        <taxon>Cytherocopina</taxon>
        <taxon>Cytheroidea</taxon>
        <taxon>Cytherideidae</taxon>
        <taxon>Cyprideis</taxon>
    </lineage>
</organism>
<dbReference type="Pfam" id="PF01225">
    <property type="entry name" value="Mur_ligase"/>
    <property type="match status" value="1"/>
</dbReference>
<dbReference type="Pfam" id="PF08245">
    <property type="entry name" value="Mur_ligase_M"/>
    <property type="match status" value="1"/>
</dbReference>
<feature type="domain" description="Mur ligase C-terminal" evidence="2">
    <location>
        <begin position="42"/>
        <end position="175"/>
    </location>
</feature>
<dbReference type="OrthoDB" id="7627253at2759"/>
<dbReference type="Pfam" id="PF02875">
    <property type="entry name" value="Mur_ligase_C"/>
    <property type="match status" value="1"/>
</dbReference>
<accession>A0A7R8WU17</accession>
<feature type="domain" description="Mur ligase central" evidence="3">
    <location>
        <begin position="312"/>
        <end position="438"/>
    </location>
</feature>
<feature type="domain" description="Mur ligase N-terminal catalytic" evidence="1">
    <location>
        <begin position="224"/>
        <end position="297"/>
    </location>
</feature>
<dbReference type="AlphaFoldDB" id="A0A7R8WU17"/>
<dbReference type="SUPFAM" id="SSF53623">
    <property type="entry name" value="MurD-like peptide ligases, catalytic domain"/>
    <property type="match status" value="1"/>
</dbReference>
<sequence>MLVLGALFALGGDLQKGAAVLAGAKGAPGRLERIVLDGQGEPGGSFFVDYAHTPDALYHVLATLKKLPHERIVCVFGCGGDRDKSKRPEMGKIAASLADLVVVTTDNPRTEDPGAILDQIAAGVESQNLAKKGDDWLWHGGVKNGYVVIAERREAIRKAVWAAGEDDIVLIAGKGHEKYQIVGRQRRFFDDSLEVKEALAGWNLGSLENALGVRPSGGLSASRFSGVSTDTRTLVPGEIFVALRGDTFDGHDHLAAAMDRGALALVVQRGSEVPLYGGAVFEVDDTLEALGKLAASRRKNLAELGPLLVVGITGSTGKTTVKEMVAAIFSVHYPDVPSSPVGRVLKTRGNFNNLVGLPLSLLPLELKHRVAVLEMGMNQKGEMARLATMADPDISCIVNVHDAHLEGLGNRAGVAREKGQLFGKTKENGVLVVNLDDEH</sequence>
<dbReference type="InterPro" id="IPR036565">
    <property type="entry name" value="Mur-like_cat_sf"/>
</dbReference>
<dbReference type="InterPro" id="IPR000713">
    <property type="entry name" value="Mur_ligase_N"/>
</dbReference>
<dbReference type="InterPro" id="IPR036615">
    <property type="entry name" value="Mur_ligase_C_dom_sf"/>
</dbReference>
<evidence type="ECO:0000259" key="1">
    <source>
        <dbReference type="Pfam" id="PF01225"/>
    </source>
</evidence>
<dbReference type="SUPFAM" id="SSF53244">
    <property type="entry name" value="MurD-like peptide ligases, peptide-binding domain"/>
    <property type="match status" value="1"/>
</dbReference>
<dbReference type="SUPFAM" id="SSF63418">
    <property type="entry name" value="MurE/MurF N-terminal domain"/>
    <property type="match status" value="1"/>
</dbReference>
<dbReference type="Gene3D" id="3.40.1190.10">
    <property type="entry name" value="Mur-like, catalytic domain"/>
    <property type="match status" value="1"/>
</dbReference>
<name>A0A7R8WU17_9CRUS</name>
<gene>
    <name evidence="4" type="ORF">CTOB1V02_LOCUS15066</name>
</gene>
<dbReference type="InterPro" id="IPR013221">
    <property type="entry name" value="Mur_ligase_cen"/>
</dbReference>
<dbReference type="InterPro" id="IPR004101">
    <property type="entry name" value="Mur_ligase_C"/>
</dbReference>
<proteinExistence type="predicted"/>
<feature type="non-terminal residue" evidence="4">
    <location>
        <position position="439"/>
    </location>
</feature>
<dbReference type="PANTHER" id="PTHR23135:SF4">
    <property type="entry name" value="UDP-N-ACETYLMURAMOYL-L-ALANYL-D-GLUTAMATE--2,6-DIAMINOPIMELATE LIGASE MURE HOMOLOG, CHLOROPLASTIC"/>
    <property type="match status" value="1"/>
</dbReference>
<reference evidence="4" key="1">
    <citation type="submission" date="2020-11" db="EMBL/GenBank/DDBJ databases">
        <authorList>
            <person name="Tran Van P."/>
        </authorList>
    </citation>
    <scope>NUCLEOTIDE SEQUENCE</scope>
</reference>